<comment type="caution">
    <text evidence="2">The sequence shown here is derived from an EMBL/GenBank/DDBJ whole genome shotgun (WGS) entry which is preliminary data.</text>
</comment>
<dbReference type="Gene3D" id="2.60.120.260">
    <property type="entry name" value="Galactose-binding domain-like"/>
    <property type="match status" value="1"/>
</dbReference>
<name>A0ABV5CB86_9SPHI</name>
<dbReference type="Proteomes" id="UP001580928">
    <property type="component" value="Unassembled WGS sequence"/>
</dbReference>
<evidence type="ECO:0000313" key="2">
    <source>
        <dbReference type="EMBL" id="MFB5944785.1"/>
    </source>
</evidence>
<dbReference type="SUPFAM" id="SSF49785">
    <property type="entry name" value="Galactose-binding domain-like"/>
    <property type="match status" value="1"/>
</dbReference>
<proteinExistence type="predicted"/>
<dbReference type="PANTHER" id="PTHR33321:SF12">
    <property type="entry name" value="PLANT BASIC SECRETORY PROTEIN (BSP) FAMILY PROTEIN"/>
    <property type="match status" value="1"/>
</dbReference>
<keyword evidence="1" id="KW-0732">Signal</keyword>
<dbReference type="InterPro" id="IPR008979">
    <property type="entry name" value="Galactose-bd-like_sf"/>
</dbReference>
<evidence type="ECO:0000256" key="1">
    <source>
        <dbReference type="SAM" id="SignalP"/>
    </source>
</evidence>
<feature type="chain" id="PRO_5047026872" evidence="1">
    <location>
        <begin position="22"/>
        <end position="398"/>
    </location>
</feature>
<reference evidence="2 3" key="1">
    <citation type="submission" date="2024-04" db="EMBL/GenBank/DDBJ databases">
        <title>Albibacterium profundi sp. nov., isolated from sediment of the Challenger Deep of Mariana Trench.</title>
        <authorList>
            <person name="Wang Y."/>
        </authorList>
    </citation>
    <scope>NUCLEOTIDE SEQUENCE [LARGE SCALE GENOMIC DNA]</scope>
    <source>
        <strain evidence="2 3">RHL897</strain>
    </source>
</reference>
<evidence type="ECO:0000313" key="3">
    <source>
        <dbReference type="Proteomes" id="UP001580928"/>
    </source>
</evidence>
<organism evidence="2 3">
    <name type="scientific">Albibacterium profundi</name>
    <dbReference type="NCBI Taxonomy" id="3134906"/>
    <lineage>
        <taxon>Bacteria</taxon>
        <taxon>Pseudomonadati</taxon>
        <taxon>Bacteroidota</taxon>
        <taxon>Sphingobacteriia</taxon>
        <taxon>Sphingobacteriales</taxon>
        <taxon>Sphingobacteriaceae</taxon>
        <taxon>Albibacterium</taxon>
    </lineage>
</organism>
<keyword evidence="3" id="KW-1185">Reference proteome</keyword>
<protein>
    <submittedName>
        <fullName evidence="2">Basic secretory protein-like protein</fullName>
    </submittedName>
</protein>
<gene>
    <name evidence="2" type="ORF">WKR92_02955</name>
</gene>
<accession>A0ABV5CB86</accession>
<sequence>MTTFYSWRRSIAFFLLLSVFAAGCSKDPDSILPEPDPEPGLEDIPLLDIADDAFLIVSKDNPDGPNGAEGSAKLVDGDTTTKFLVKDFKFVNVDFRFDSAKLVASYQFTTGNDFDGRDPLDWKFYGSKDGQAWTELDSRVGMQFRKRRTNYRFYFKNDQLYTHYRWSVSKVYGADMFQASELRLFQMPPSLQKSLPVSRVDSTTQGDLKLIFVNHSNKEDLAYEANLKNVFFTTYPQLLEEYNPDALKRVYFIVDPTYDGVAYSFGDVIVYSFDYMERSPRDGDVVVHETMHKIQAGYQGNVPGWLTEGMADYARYRFGIDDPDPWSLPDYSPSHEYNGSYGITARYLLWIENHKHEDFVKELNDALLDGVDYRDFWIQSLGSSIDDVWAEYEQNPDI</sequence>
<dbReference type="InterPro" id="IPR007541">
    <property type="entry name" value="Uncharacterised_BSP"/>
</dbReference>
<feature type="signal peptide" evidence="1">
    <location>
        <begin position="1"/>
        <end position="21"/>
    </location>
</feature>
<dbReference type="PANTHER" id="PTHR33321">
    <property type="match status" value="1"/>
</dbReference>
<dbReference type="Pfam" id="PF04450">
    <property type="entry name" value="BSP"/>
    <property type="match status" value="1"/>
</dbReference>
<dbReference type="EMBL" id="JBBVGT010000002">
    <property type="protein sequence ID" value="MFB5944785.1"/>
    <property type="molecule type" value="Genomic_DNA"/>
</dbReference>
<dbReference type="RefSeq" id="WP_375556345.1">
    <property type="nucleotide sequence ID" value="NZ_JBBVGT010000002.1"/>
</dbReference>